<organism evidence="1 2">
    <name type="scientific">Actinopolymorpha pittospori</name>
    <dbReference type="NCBI Taxonomy" id="648752"/>
    <lineage>
        <taxon>Bacteria</taxon>
        <taxon>Bacillati</taxon>
        <taxon>Actinomycetota</taxon>
        <taxon>Actinomycetes</taxon>
        <taxon>Propionibacteriales</taxon>
        <taxon>Actinopolymorphaceae</taxon>
        <taxon>Actinopolymorpha</taxon>
    </lineage>
</organism>
<comment type="caution">
    <text evidence="1">The sequence shown here is derived from an EMBL/GenBank/DDBJ whole genome shotgun (WGS) entry which is preliminary data.</text>
</comment>
<reference evidence="1" key="1">
    <citation type="submission" date="2020-10" db="EMBL/GenBank/DDBJ databases">
        <title>Sequencing the genomes of 1000 actinobacteria strains.</title>
        <authorList>
            <person name="Klenk H.-P."/>
        </authorList>
    </citation>
    <scope>NUCLEOTIDE SEQUENCE</scope>
    <source>
        <strain evidence="1">DSM 45354</strain>
    </source>
</reference>
<keyword evidence="2" id="KW-1185">Reference proteome</keyword>
<dbReference type="Gene3D" id="2.30.300.10">
    <property type="entry name" value="Baseplate protein-like domain - beta roll fold"/>
    <property type="match status" value="1"/>
</dbReference>
<dbReference type="SUPFAM" id="SSF69279">
    <property type="entry name" value="Phage tail proteins"/>
    <property type="match status" value="1"/>
</dbReference>
<dbReference type="EMBL" id="JADBEM010000001">
    <property type="protein sequence ID" value="MBE1610110.1"/>
    <property type="molecule type" value="Genomic_DNA"/>
</dbReference>
<evidence type="ECO:0000313" key="1">
    <source>
        <dbReference type="EMBL" id="MBE1610110.1"/>
    </source>
</evidence>
<dbReference type="InterPro" id="IPR023399">
    <property type="entry name" value="Baseplate-like_2-layer_sand"/>
</dbReference>
<dbReference type="Proteomes" id="UP000638648">
    <property type="component" value="Unassembled WGS sequence"/>
</dbReference>
<evidence type="ECO:0000313" key="2">
    <source>
        <dbReference type="Proteomes" id="UP000638648"/>
    </source>
</evidence>
<dbReference type="Gene3D" id="3.55.50.10">
    <property type="entry name" value="Baseplate protein-like domains"/>
    <property type="match status" value="1"/>
</dbReference>
<dbReference type="Gene3D" id="3.30.1920.10">
    <property type="entry name" value="Baseplate protein-like domains - 2 layer sandwich fold"/>
    <property type="match status" value="1"/>
</dbReference>
<dbReference type="AlphaFoldDB" id="A0A927RFD5"/>
<proteinExistence type="predicted"/>
<accession>A0A927RFD5</accession>
<dbReference type="RefSeq" id="WP_192753531.1">
    <property type="nucleotide sequence ID" value="NZ_BAABJL010000131.1"/>
</dbReference>
<sequence>MKPTFQLALGLLRSTDTAPVGGPTAVTVDRAIDVPLDVAHIRFGTRQDLAVGATVSVRLGLGAAPSDVFTGTVGEVRTTLTATSVLAVGAMRTLLDLRVAAAYSDVTIGTITRDLASRAGLVVGDVHDGPMLPRFAVDVFRSGHEHLRDLADSFGLDLYADRQGHLVLRPVPGGTPGLTSALGATSAGLAGPGPARYGADVIAAEGARRAATFDAVTVGGQSPASTRGNTAASWLTTDEQVTRADAGSGDRRVVVVAPLARTKDLANDIAQGRLRHAGRSAHLVEVTVPGRPDLDLGDTLAVTGMPENAPGGTGQVRALRHQFTADRGFTTRLRIAPPTPEVRP</sequence>
<protein>
    <submittedName>
        <fullName evidence="1">Phage protein D</fullName>
    </submittedName>
</protein>
<gene>
    <name evidence="1" type="ORF">HEB94_006958</name>
</gene>
<name>A0A927RFD5_9ACTN</name>